<reference evidence="5" key="2">
    <citation type="submission" date="2020-05" db="UniProtKB">
        <authorList>
            <consortium name="EnsemblMetazoa"/>
        </authorList>
    </citation>
    <scope>IDENTIFICATION</scope>
    <source>
        <strain evidence="5">JHB</strain>
    </source>
</reference>
<dbReference type="InterPro" id="IPR019333">
    <property type="entry name" value="INTS3_N"/>
</dbReference>
<reference evidence="4" key="1">
    <citation type="submission" date="2007-03" db="EMBL/GenBank/DDBJ databases">
        <title>Annotation of Culex pipiens quinquefasciatus.</title>
        <authorList>
            <consortium name="The Broad Institute Genome Sequencing Platform"/>
            <person name="Atkinson P.W."/>
            <person name="Hemingway J."/>
            <person name="Christensen B.M."/>
            <person name="Higgs S."/>
            <person name="Kodira C."/>
            <person name="Hannick L."/>
            <person name="Megy K."/>
            <person name="O'Leary S."/>
            <person name="Pearson M."/>
            <person name="Haas B.J."/>
            <person name="Mauceli E."/>
            <person name="Wortman J.R."/>
            <person name="Lee N.H."/>
            <person name="Guigo R."/>
            <person name="Stanke M."/>
            <person name="Alvarado L."/>
            <person name="Amedeo P."/>
            <person name="Antoine C.H."/>
            <person name="Arensburger P."/>
            <person name="Bidwell S.L."/>
            <person name="Crawford M."/>
            <person name="Camaro F."/>
            <person name="Devon K."/>
            <person name="Engels R."/>
            <person name="Hammond M."/>
            <person name="Howarth C."/>
            <person name="Koehrsen M."/>
            <person name="Lawson D."/>
            <person name="Montgomery P."/>
            <person name="Nene V."/>
            <person name="Nusbaum C."/>
            <person name="Puiu D."/>
            <person name="Romero-Severson J."/>
            <person name="Severson D.W."/>
            <person name="Shumway M."/>
            <person name="Sisk P."/>
            <person name="Stolte C."/>
            <person name="Zeng Q."/>
            <person name="Eisenstadt E."/>
            <person name="Fraser-Liggett C."/>
            <person name="Strausberg R."/>
            <person name="Galagan J."/>
            <person name="Birren B."/>
            <person name="Collins F.H."/>
        </authorList>
    </citation>
    <scope>NUCLEOTIDE SEQUENCE [LARGE SCALE GENOMIC DNA]</scope>
    <source>
        <strain evidence="4">JHB</strain>
    </source>
</reference>
<comment type="function">
    <text evidence="2">Component of the integrator complex, a multiprotein complex that terminates RNA polymerase II (Pol II) transcription in the promoter-proximal region of genes. The integrator complex provides a quality checkpoint during transcription elongation by driving premature transcription termination of transcripts that are unfavorably configured for transcriptional elongation: the complex terminates transcription by (1) catalyzing dephosphorylation of the C-terminal domain (CTD) of Pol II subunit Polr2A/Rbp1 and Spt5, and (2) degrading the exiting nascent RNA transcript via endonuclease activity. The integrator complex is also involved in the 3'-end processing of the U7 snRNA, and also the spliceosomal snRNAs U1, U2, U4 and U5.</text>
</comment>
<dbReference type="HOGENOM" id="CLU_837450_0_0_1"/>
<evidence type="ECO:0000313" key="4">
    <source>
        <dbReference type="EMBL" id="EDS30283.1"/>
    </source>
</evidence>
<dbReference type="Pfam" id="PF10189">
    <property type="entry name" value="Ints3_N"/>
    <property type="match status" value="1"/>
</dbReference>
<dbReference type="VEuPathDB" id="VectorBase:CPIJ008133"/>
<dbReference type="EnsemblMetazoa" id="CPIJ008133-RA">
    <property type="protein sequence ID" value="CPIJ008133-PA"/>
    <property type="gene ID" value="CPIJ008133"/>
</dbReference>
<dbReference type="KEGG" id="cqu:CpipJ_CPIJ008133"/>
<dbReference type="eggNOG" id="KOG4262">
    <property type="taxonomic scope" value="Eukaryota"/>
</dbReference>
<evidence type="ECO:0000313" key="6">
    <source>
        <dbReference type="Proteomes" id="UP000002320"/>
    </source>
</evidence>
<dbReference type="PANTHER" id="PTHR13587:SF7">
    <property type="entry name" value="INTEGRATOR COMPLEX SUBUNIT 3"/>
    <property type="match status" value="1"/>
</dbReference>
<dbReference type="GO" id="GO:0005737">
    <property type="term" value="C:cytoplasm"/>
    <property type="evidence" value="ECO:0007669"/>
    <property type="project" value="TreeGrafter"/>
</dbReference>
<gene>
    <name evidence="5" type="primary">6039992</name>
    <name evidence="4" type="ORF">CpipJ_CPIJ008133</name>
</gene>
<dbReference type="VEuPathDB" id="VectorBase:CQUJHB008267"/>
<evidence type="ECO:0000256" key="2">
    <source>
        <dbReference type="ARBA" id="ARBA00054331"/>
    </source>
</evidence>
<dbReference type="OrthoDB" id="2021145at2759"/>
<evidence type="ECO:0000313" key="5">
    <source>
        <dbReference type="EnsemblMetazoa" id="CPIJ008133-PA"/>
    </source>
</evidence>
<dbReference type="EMBL" id="DS231981">
    <property type="protein sequence ID" value="EDS30283.1"/>
    <property type="molecule type" value="Genomic_DNA"/>
</dbReference>
<dbReference type="PANTHER" id="PTHR13587">
    <property type="entry name" value="INTEGRATOR COMPLEX SUBUNIT 3"/>
    <property type="match status" value="1"/>
</dbReference>
<feature type="domain" description="Integrator complex subunit 3 N-terminal" evidence="3">
    <location>
        <begin position="163"/>
        <end position="252"/>
    </location>
</feature>
<evidence type="ECO:0000259" key="3">
    <source>
        <dbReference type="Pfam" id="PF10189"/>
    </source>
</evidence>
<dbReference type="AlphaFoldDB" id="B0WL93"/>
<dbReference type="InterPro" id="IPR045334">
    <property type="entry name" value="INTS3"/>
</dbReference>
<sequence length="332" mass="38044">MKYDRAFRTCEEIIYGTNESDLQGLMSSTVGNEKQQEDIMLALIYTILTDAEKANKAYSDLIILDGSSFATNNLAILVAEKYPKFNEIPRRQLLWFLNELIKNQVNVQETSNIVWNILRQASGGDISQKNIALVEGLLDILVEHRSWLEKDPFLVGTVVYTYTRYQDWFQEKYFTTPESQSLRSDLIRFIIVSIHPTNDMLCSDIIPRWAVIGWLLTSCTNAVAQANAKLSLFYDWLFFQPLKDNIMNIEPGYSEPSWDNKLNISYNAATTDDLRFSDEEEDSAIMSMKDEHSDDDDLPLSKRFSTWGTCTPRGATSGLRGYRETNPVMTDI</sequence>
<dbReference type="STRING" id="7176.B0WL93"/>
<evidence type="ECO:0000256" key="1">
    <source>
        <dbReference type="ARBA" id="ARBA00032741"/>
    </source>
</evidence>
<organism>
    <name type="scientific">Culex quinquefasciatus</name>
    <name type="common">Southern house mosquito</name>
    <name type="synonym">Culex pungens</name>
    <dbReference type="NCBI Taxonomy" id="7176"/>
    <lineage>
        <taxon>Eukaryota</taxon>
        <taxon>Metazoa</taxon>
        <taxon>Ecdysozoa</taxon>
        <taxon>Arthropoda</taxon>
        <taxon>Hexapoda</taxon>
        <taxon>Insecta</taxon>
        <taxon>Pterygota</taxon>
        <taxon>Neoptera</taxon>
        <taxon>Endopterygota</taxon>
        <taxon>Diptera</taxon>
        <taxon>Nematocera</taxon>
        <taxon>Culicoidea</taxon>
        <taxon>Culicidae</taxon>
        <taxon>Culicinae</taxon>
        <taxon>Culicini</taxon>
        <taxon>Culex</taxon>
        <taxon>Culex</taxon>
    </lineage>
</organism>
<name>B0WL93_CULQU</name>
<dbReference type="InParanoid" id="B0WL93"/>
<accession>B0WL93</accession>
<dbReference type="Proteomes" id="UP000002320">
    <property type="component" value="Unassembled WGS sequence"/>
</dbReference>
<keyword evidence="6" id="KW-1185">Reference proteome</keyword>
<proteinExistence type="predicted"/>
<protein>
    <recommendedName>
        <fullName evidence="1">SOSS complex subunit A homolog</fullName>
    </recommendedName>
</protein>